<protein>
    <submittedName>
        <fullName evidence="4">Pilus assembly protein CpaE</fullName>
    </submittedName>
</protein>
<evidence type="ECO:0000259" key="3">
    <source>
        <dbReference type="Pfam" id="PF13614"/>
    </source>
</evidence>
<evidence type="ECO:0000313" key="5">
    <source>
        <dbReference type="Proteomes" id="UP000186002"/>
    </source>
</evidence>
<keyword evidence="5" id="KW-1185">Reference proteome</keyword>
<dbReference type="InterPro" id="IPR025669">
    <property type="entry name" value="AAA_dom"/>
</dbReference>
<evidence type="ECO:0000256" key="2">
    <source>
        <dbReference type="ARBA" id="ARBA00022840"/>
    </source>
</evidence>
<accession>A0A1M7A345</accession>
<dbReference type="PANTHER" id="PTHR43384">
    <property type="entry name" value="SEPTUM SITE-DETERMINING PROTEIN MIND HOMOLOG, CHLOROPLASTIC-RELATED"/>
    <property type="match status" value="1"/>
</dbReference>
<keyword evidence="1" id="KW-0547">Nucleotide-binding</keyword>
<gene>
    <name evidence="4" type="ORF">SAMN05444272_0412</name>
</gene>
<dbReference type="InterPro" id="IPR027417">
    <property type="entry name" value="P-loop_NTPase"/>
</dbReference>
<dbReference type="GO" id="GO:0009898">
    <property type="term" value="C:cytoplasmic side of plasma membrane"/>
    <property type="evidence" value="ECO:0007669"/>
    <property type="project" value="TreeGrafter"/>
</dbReference>
<dbReference type="PANTHER" id="PTHR43384:SF6">
    <property type="entry name" value="SEPTUM SITE-DETERMINING PROTEIN MIND HOMOLOG, CHLOROPLASTIC"/>
    <property type="match status" value="1"/>
</dbReference>
<dbReference type="GO" id="GO:0051782">
    <property type="term" value="P:negative regulation of cell division"/>
    <property type="evidence" value="ECO:0007669"/>
    <property type="project" value="TreeGrafter"/>
</dbReference>
<dbReference type="RefSeq" id="WP_328586269.1">
    <property type="nucleotide sequence ID" value="NZ_FRBW01000001.1"/>
</dbReference>
<dbReference type="Gene3D" id="3.40.50.2300">
    <property type="match status" value="1"/>
</dbReference>
<name>A0A1M7A345_9HYPH</name>
<keyword evidence="2" id="KW-0067">ATP-binding</keyword>
<dbReference type="STRING" id="735517.SAMN05444272_0412"/>
<dbReference type="GO" id="GO:0005829">
    <property type="term" value="C:cytosol"/>
    <property type="evidence" value="ECO:0007669"/>
    <property type="project" value="TreeGrafter"/>
</dbReference>
<evidence type="ECO:0000256" key="1">
    <source>
        <dbReference type="ARBA" id="ARBA00022741"/>
    </source>
</evidence>
<proteinExistence type="predicted"/>
<reference evidence="4 5" key="1">
    <citation type="submission" date="2016-11" db="EMBL/GenBank/DDBJ databases">
        <authorList>
            <person name="Jaros S."/>
            <person name="Januszkiewicz K."/>
            <person name="Wedrychowicz H."/>
        </authorList>
    </citation>
    <scope>NUCLEOTIDE SEQUENCE [LARGE SCALE GENOMIC DNA]</scope>
    <source>
        <strain evidence="4 5">DSM 22153</strain>
    </source>
</reference>
<dbReference type="Pfam" id="PF13614">
    <property type="entry name" value="AAA_31"/>
    <property type="match status" value="1"/>
</dbReference>
<dbReference type="Proteomes" id="UP000186002">
    <property type="component" value="Unassembled WGS sequence"/>
</dbReference>
<organism evidence="4 5">
    <name type="scientific">Roseibium suaedae</name>
    <dbReference type="NCBI Taxonomy" id="735517"/>
    <lineage>
        <taxon>Bacteria</taxon>
        <taxon>Pseudomonadati</taxon>
        <taxon>Pseudomonadota</taxon>
        <taxon>Alphaproteobacteria</taxon>
        <taxon>Hyphomicrobiales</taxon>
        <taxon>Stappiaceae</taxon>
        <taxon>Roseibium</taxon>
    </lineage>
</organism>
<evidence type="ECO:0000313" key="4">
    <source>
        <dbReference type="EMBL" id="SHL37045.1"/>
    </source>
</evidence>
<dbReference type="EMBL" id="FRBW01000001">
    <property type="protein sequence ID" value="SHL37045.1"/>
    <property type="molecule type" value="Genomic_DNA"/>
</dbReference>
<feature type="domain" description="AAA" evidence="3">
    <location>
        <begin position="171"/>
        <end position="339"/>
    </location>
</feature>
<dbReference type="Gene3D" id="3.40.50.300">
    <property type="entry name" value="P-loop containing nucleotide triphosphate hydrolases"/>
    <property type="match status" value="1"/>
</dbReference>
<dbReference type="GO" id="GO:0016887">
    <property type="term" value="F:ATP hydrolysis activity"/>
    <property type="evidence" value="ECO:0007669"/>
    <property type="project" value="TreeGrafter"/>
</dbReference>
<dbReference type="SUPFAM" id="SSF52540">
    <property type="entry name" value="P-loop containing nucleoside triphosphate hydrolases"/>
    <property type="match status" value="1"/>
</dbReference>
<dbReference type="GO" id="GO:0005524">
    <property type="term" value="F:ATP binding"/>
    <property type="evidence" value="ECO:0007669"/>
    <property type="project" value="UniProtKB-KW"/>
</dbReference>
<dbReference type="AlphaFoldDB" id="A0A1M7A345"/>
<dbReference type="InterPro" id="IPR050625">
    <property type="entry name" value="ParA/MinD_ATPase"/>
</dbReference>
<sequence>MTDLDPIIPDPDDRKDYAADWLDQAPVMADTASLRPVPRISVQAFCLNDQTAKVVEAAAEDRRMAKAHVKVHMGGIPAAIEFYAQAPTPNLMVLQVGSDAQKLMSDLDQLAEYCDAGTKVVVIGEINDVAFYRELMHRGVSEYLVAPINLYQLIGAIGAQYSEPGTEPLGRTIAFFGVKGGCGASTIAHNVAWSLARSYRNEVTVADLDLPFGTAGLDFNQDPLQGVYEAVSAPERLDETLLDRILSKCSDHLSLLASPASLERTYDYSESSFDSLMDTMRNSTPSIVLDVPHAWNAWVRKVLVSSDQVVIVAEPDLANLRNAKNVIDTLRQLRPNDNPPMLVLNRVNVPKRPEIKPEEFATALGLNVQCAIPFEPHLFGTAANNGQMIGEVDNRHAVSDMLGSIAQVVSGRSDGNKTKRSTINSLLSRLKRKSA</sequence>